<dbReference type="EC" id="2.7.7.65" evidence="1"/>
<feature type="domain" description="GGDEF" evidence="3">
    <location>
        <begin position="155"/>
        <end position="292"/>
    </location>
</feature>
<dbReference type="InterPro" id="IPR029787">
    <property type="entry name" value="Nucleotide_cyclase"/>
</dbReference>
<reference evidence="4" key="1">
    <citation type="submission" date="2022-07" db="EMBL/GenBank/DDBJ databases">
        <title>Arcobacter roscoffensis sp. nov., a marine bacterium isolated from coastal seawater collected from Roscoff, France.</title>
        <authorList>
            <person name="Pascual J."/>
            <person name="Lepeaux C."/>
            <person name="Methner A."/>
            <person name="Overmann J."/>
        </authorList>
    </citation>
    <scope>NUCLEOTIDE SEQUENCE</scope>
    <source>
        <strain evidence="4">ARW1-2F2</strain>
    </source>
</reference>
<gene>
    <name evidence="4" type="ORF">NJU99_07290</name>
</gene>
<protein>
    <recommendedName>
        <fullName evidence="1">diguanylate cyclase</fullName>
        <ecNumber evidence="1">2.7.7.65</ecNumber>
    </recommendedName>
</protein>
<dbReference type="EMBL" id="CP100595">
    <property type="protein sequence ID" value="UTJ05077.1"/>
    <property type="molecule type" value="Genomic_DNA"/>
</dbReference>
<dbReference type="InterPro" id="IPR050469">
    <property type="entry name" value="Diguanylate_Cyclase"/>
</dbReference>
<name>A0ABY5DZP8_9BACT</name>
<dbReference type="InterPro" id="IPR000160">
    <property type="entry name" value="GGDEF_dom"/>
</dbReference>
<evidence type="ECO:0000256" key="2">
    <source>
        <dbReference type="ARBA" id="ARBA00034247"/>
    </source>
</evidence>
<dbReference type="InterPro" id="IPR043128">
    <property type="entry name" value="Rev_trsase/Diguanyl_cyclase"/>
</dbReference>
<proteinExistence type="predicted"/>
<dbReference type="PROSITE" id="PS50887">
    <property type="entry name" value="GGDEF"/>
    <property type="match status" value="1"/>
</dbReference>
<dbReference type="Proteomes" id="UP001060012">
    <property type="component" value="Chromosome"/>
</dbReference>
<dbReference type="CDD" id="cd01949">
    <property type="entry name" value="GGDEF"/>
    <property type="match status" value="1"/>
</dbReference>
<sequence length="301" mass="34878">MSQVCENIVNENENLKLVRTLEQFYVEVLEYLKTKFNVDDIEITLLDTSEEDREDILYKSSNKLIEHENCVFELIQSEYTKIRVIVSSNDDKNIIENRFVINLALQAFSQTLYNKLLKDTLKDLSLIDSLTGLYNRHYLENYAEKLLSLSIREKNTLGFLKFGIDQFKAVIDEFDYNIGDKVLIALSDVLKETLRTSDIILRIDSDEFLVILMNIQDNENASMIAQKIIEAFAQKEVLVNEQTKQTLKKTVCCGIAIFPDDASSMDEIFRKSDIALYEAKNKGRSQFFTYTQEDTNTIDLF</sequence>
<dbReference type="SUPFAM" id="SSF55073">
    <property type="entry name" value="Nucleotide cyclase"/>
    <property type="match status" value="1"/>
</dbReference>
<dbReference type="NCBIfam" id="TIGR00254">
    <property type="entry name" value="GGDEF"/>
    <property type="match status" value="1"/>
</dbReference>
<dbReference type="Gene3D" id="3.30.70.270">
    <property type="match status" value="1"/>
</dbReference>
<evidence type="ECO:0000259" key="3">
    <source>
        <dbReference type="PROSITE" id="PS50887"/>
    </source>
</evidence>
<accession>A0ABY5DZP8</accession>
<evidence type="ECO:0000256" key="1">
    <source>
        <dbReference type="ARBA" id="ARBA00012528"/>
    </source>
</evidence>
<evidence type="ECO:0000313" key="5">
    <source>
        <dbReference type="Proteomes" id="UP001060012"/>
    </source>
</evidence>
<keyword evidence="5" id="KW-1185">Reference proteome</keyword>
<dbReference type="Pfam" id="PF00990">
    <property type="entry name" value="GGDEF"/>
    <property type="match status" value="1"/>
</dbReference>
<dbReference type="PANTHER" id="PTHR45138:SF9">
    <property type="entry name" value="DIGUANYLATE CYCLASE DGCM-RELATED"/>
    <property type="match status" value="1"/>
</dbReference>
<comment type="catalytic activity">
    <reaction evidence="2">
        <text>2 GTP = 3',3'-c-di-GMP + 2 diphosphate</text>
        <dbReference type="Rhea" id="RHEA:24898"/>
        <dbReference type="ChEBI" id="CHEBI:33019"/>
        <dbReference type="ChEBI" id="CHEBI:37565"/>
        <dbReference type="ChEBI" id="CHEBI:58805"/>
        <dbReference type="EC" id="2.7.7.65"/>
    </reaction>
</comment>
<dbReference type="RefSeq" id="WP_254575258.1">
    <property type="nucleotide sequence ID" value="NZ_CP100595.1"/>
</dbReference>
<dbReference type="SMART" id="SM00267">
    <property type="entry name" value="GGDEF"/>
    <property type="match status" value="1"/>
</dbReference>
<organism evidence="4 5">
    <name type="scientific">Arcobacter roscoffensis</name>
    <dbReference type="NCBI Taxonomy" id="2961520"/>
    <lineage>
        <taxon>Bacteria</taxon>
        <taxon>Pseudomonadati</taxon>
        <taxon>Campylobacterota</taxon>
        <taxon>Epsilonproteobacteria</taxon>
        <taxon>Campylobacterales</taxon>
        <taxon>Arcobacteraceae</taxon>
        <taxon>Arcobacter</taxon>
    </lineage>
</organism>
<dbReference type="PANTHER" id="PTHR45138">
    <property type="entry name" value="REGULATORY COMPONENTS OF SENSORY TRANSDUCTION SYSTEM"/>
    <property type="match status" value="1"/>
</dbReference>
<evidence type="ECO:0000313" key="4">
    <source>
        <dbReference type="EMBL" id="UTJ05077.1"/>
    </source>
</evidence>